<dbReference type="EMBL" id="AK404132">
    <property type="protein sequence ID" value="BAM20161.1"/>
    <property type="molecule type" value="mRNA"/>
</dbReference>
<evidence type="ECO:0000313" key="1">
    <source>
        <dbReference type="EMBL" id="BAM20161.1"/>
    </source>
</evidence>
<sequence length="87" mass="9336">MRRGSPARLPPGQDLPGRGRLLCAGHSLHTSAMTSGLTLCHTPPCLYKYSHQVCCDCRSHQRGPLVLASATYAHTSGTFCALKAFPL</sequence>
<organism evidence="1">
    <name type="scientific">Papilio xuthus</name>
    <name type="common">Asian swallowtail butterfly</name>
    <dbReference type="NCBI Taxonomy" id="66420"/>
    <lineage>
        <taxon>Eukaryota</taxon>
        <taxon>Metazoa</taxon>
        <taxon>Ecdysozoa</taxon>
        <taxon>Arthropoda</taxon>
        <taxon>Hexapoda</taxon>
        <taxon>Insecta</taxon>
        <taxon>Pterygota</taxon>
        <taxon>Neoptera</taxon>
        <taxon>Endopterygota</taxon>
        <taxon>Lepidoptera</taxon>
        <taxon>Glossata</taxon>
        <taxon>Ditrysia</taxon>
        <taxon>Papilionoidea</taxon>
        <taxon>Papilionidae</taxon>
        <taxon>Papilioninae</taxon>
        <taxon>Papilio</taxon>
    </lineage>
</organism>
<protein>
    <submittedName>
        <fullName evidence="1">Uncharacterized protein</fullName>
    </submittedName>
</protein>
<proteinExistence type="evidence at transcript level"/>
<dbReference type="AlphaFoldDB" id="I4DQH1"/>
<name>I4DQH1_PAPXU</name>
<accession>I4DQH1</accession>
<reference evidence="1" key="1">
    <citation type="journal article" date="2012" name="BMC Biol.">
        <title>Comprehensive microarray-based analysis for stage-specific larval camouflage pattern-associated genes in the swallowtail butterfly, Papilio xuthus.</title>
        <authorList>
            <person name="Futahashi R."/>
            <person name="Shirataki H."/>
            <person name="Narita T."/>
            <person name="Mita K."/>
            <person name="Fujiwara H."/>
        </authorList>
    </citation>
    <scope>NUCLEOTIDE SEQUENCE</scope>
    <source>
        <tissue evidence="1">Epidermis</tissue>
    </source>
</reference>